<dbReference type="InterPro" id="IPR019557">
    <property type="entry name" value="AminoTfrase-like_pln_mobile"/>
</dbReference>
<evidence type="ECO:0000259" key="1">
    <source>
        <dbReference type="Pfam" id="PF10536"/>
    </source>
</evidence>
<dbReference type="OrthoDB" id="1939467at2759"/>
<reference evidence="2" key="1">
    <citation type="journal article" date="2019" name="Toxins">
        <title>Detection of Abrin-Like and Prepropulchellin-Like Toxin Genes and Transcripts Using Whole Genome Sequencing and Full-Length Transcript Sequencing of Abrus precatorius.</title>
        <authorList>
            <person name="Hovde B.T."/>
            <person name="Daligault H.E."/>
            <person name="Hanschen E.R."/>
            <person name="Kunde Y.A."/>
            <person name="Johnson M.B."/>
            <person name="Starkenburg S.R."/>
            <person name="Johnson S.L."/>
        </authorList>
    </citation>
    <scope>NUCLEOTIDE SEQUENCE [LARGE SCALE GENOMIC DNA]</scope>
</reference>
<dbReference type="RefSeq" id="XP_027343336.1">
    <property type="nucleotide sequence ID" value="XM_027487535.1"/>
</dbReference>
<evidence type="ECO:0000313" key="2">
    <source>
        <dbReference type="Proteomes" id="UP000694853"/>
    </source>
</evidence>
<dbReference type="GO" id="GO:0010073">
    <property type="term" value="P:meristem maintenance"/>
    <property type="evidence" value="ECO:0007669"/>
    <property type="project" value="InterPro"/>
</dbReference>
<feature type="domain" description="Aminotransferase-like plant mobile" evidence="1">
    <location>
        <begin position="68"/>
        <end position="418"/>
    </location>
</feature>
<sequence length="424" mass="49050">MASFSGQSRVINPGPEDSSLLRFQSIHVSEHVWDGRNHPTLRVRKSQNISGGLEGVLEEIIPHLELAGFIGVANLSQFLLDVGLITALVERWRPETHTFHMSPEECTITLQDVAILLGLRIIRRPVIAPTGGDWAQIVEDSLGIRLGPEHFVGSFLKISWLDIHFTHISMHNHSPMQITRFARAYILRLIRGFILADHSSSRVSIRYLPLLEDFELTGQYSWGSAVLGYLYRELCMATNIDHVAIGRLAALVVMWAWDRFPDIAPSKPPYTRLNLPYGVRWLSQGMRKGRKDVQYYRYLFDRIILVLYNMELINMLPPICRDGIDLWRAVVPLICFQVCEWHQPDRVMRQFGMVQHIPRAPYQPDQLHDLTHRGKTGENWSAKFGAILDIWESRRLWVMANEMQYGLLSSNSEYMRWYITHTRR</sequence>
<keyword evidence="2" id="KW-1185">Reference proteome</keyword>
<accession>A0A8B8KHT1</accession>
<dbReference type="Pfam" id="PF10536">
    <property type="entry name" value="PMD"/>
    <property type="match status" value="1"/>
</dbReference>
<proteinExistence type="predicted"/>
<gene>
    <name evidence="3" type="primary">LOC113855904</name>
</gene>
<dbReference type="Proteomes" id="UP000694853">
    <property type="component" value="Unplaced"/>
</dbReference>
<name>A0A8B8KHT1_ABRPR</name>
<evidence type="ECO:0000313" key="3">
    <source>
        <dbReference type="RefSeq" id="XP_027343336.1"/>
    </source>
</evidence>
<dbReference type="KEGG" id="aprc:113855904"/>
<dbReference type="PANTHER" id="PTHR46033">
    <property type="entry name" value="PROTEIN MAIN-LIKE 2"/>
    <property type="match status" value="1"/>
</dbReference>
<dbReference type="GeneID" id="113855904"/>
<dbReference type="PANTHER" id="PTHR46033:SF8">
    <property type="entry name" value="PROTEIN MAINTENANCE OF MERISTEMS-LIKE"/>
    <property type="match status" value="1"/>
</dbReference>
<reference evidence="3" key="2">
    <citation type="submission" date="2025-08" db="UniProtKB">
        <authorList>
            <consortium name="RefSeq"/>
        </authorList>
    </citation>
    <scope>IDENTIFICATION</scope>
    <source>
        <tissue evidence="3">Young leaves</tissue>
    </source>
</reference>
<dbReference type="AlphaFoldDB" id="A0A8B8KHT1"/>
<protein>
    <submittedName>
        <fullName evidence="3">Serine/threonine-protein phosphatase 7 long form homolog</fullName>
    </submittedName>
</protein>
<dbReference type="InterPro" id="IPR044824">
    <property type="entry name" value="MAIN-like"/>
</dbReference>
<organism evidence="2 3">
    <name type="scientific">Abrus precatorius</name>
    <name type="common">Indian licorice</name>
    <name type="synonym">Glycine abrus</name>
    <dbReference type="NCBI Taxonomy" id="3816"/>
    <lineage>
        <taxon>Eukaryota</taxon>
        <taxon>Viridiplantae</taxon>
        <taxon>Streptophyta</taxon>
        <taxon>Embryophyta</taxon>
        <taxon>Tracheophyta</taxon>
        <taxon>Spermatophyta</taxon>
        <taxon>Magnoliopsida</taxon>
        <taxon>eudicotyledons</taxon>
        <taxon>Gunneridae</taxon>
        <taxon>Pentapetalae</taxon>
        <taxon>rosids</taxon>
        <taxon>fabids</taxon>
        <taxon>Fabales</taxon>
        <taxon>Fabaceae</taxon>
        <taxon>Papilionoideae</taxon>
        <taxon>50 kb inversion clade</taxon>
        <taxon>NPAAA clade</taxon>
        <taxon>indigoferoid/millettioid clade</taxon>
        <taxon>Abreae</taxon>
        <taxon>Abrus</taxon>
    </lineage>
</organism>